<organism evidence="1 2">
    <name type="scientific">Cupriavidus taiwanensis</name>
    <dbReference type="NCBI Taxonomy" id="164546"/>
    <lineage>
        <taxon>Bacteria</taxon>
        <taxon>Pseudomonadati</taxon>
        <taxon>Pseudomonadota</taxon>
        <taxon>Betaproteobacteria</taxon>
        <taxon>Burkholderiales</taxon>
        <taxon>Burkholderiaceae</taxon>
        <taxon>Cupriavidus</taxon>
    </lineage>
</organism>
<sequence length="51" mass="5608">MSSAGGNRKKLRAARQSLTYCFVPLPRSLPFLITAAACTNHCRRASNSRRA</sequence>
<dbReference type="Proteomes" id="UP000257139">
    <property type="component" value="Unassembled WGS sequence"/>
</dbReference>
<comment type="caution">
    <text evidence="1">The sequence shown here is derived from an EMBL/GenBank/DDBJ whole genome shotgun (WGS) entry which is preliminary data.</text>
</comment>
<protein>
    <submittedName>
        <fullName evidence="1">Uncharacterized protein</fullName>
    </submittedName>
</protein>
<dbReference type="EMBL" id="OGUU01000050">
    <property type="protein sequence ID" value="SPC26078.1"/>
    <property type="molecule type" value="Genomic_DNA"/>
</dbReference>
<accession>A0A7Z7JI46</accession>
<reference evidence="1 2" key="1">
    <citation type="submission" date="2018-01" db="EMBL/GenBank/DDBJ databases">
        <authorList>
            <person name="Clerissi C."/>
        </authorList>
    </citation>
    <scope>NUCLEOTIDE SEQUENCE [LARGE SCALE GENOMIC DNA]</scope>
    <source>
        <strain evidence="1">Cupriavidus taiwanensis STM 6021</strain>
    </source>
</reference>
<gene>
    <name evidence="1" type="ORF">CBM2594_U30100</name>
</gene>
<evidence type="ECO:0000313" key="1">
    <source>
        <dbReference type="EMBL" id="SPC26078.1"/>
    </source>
</evidence>
<name>A0A7Z7JI46_9BURK</name>
<evidence type="ECO:0000313" key="2">
    <source>
        <dbReference type="Proteomes" id="UP000257139"/>
    </source>
</evidence>
<dbReference type="AlphaFoldDB" id="A0A7Z7JI46"/>
<proteinExistence type="predicted"/>